<dbReference type="PANTHER" id="PTHR16193:SF0">
    <property type="entry name" value="TETRATRICOPEPTIDE REPEAT PROTEIN 27"/>
    <property type="match status" value="1"/>
</dbReference>
<proteinExistence type="inferred from homology"/>
<accession>A0A8K0CFF3</accession>
<dbReference type="SMART" id="SM00028">
    <property type="entry name" value="TPR"/>
    <property type="match status" value="3"/>
</dbReference>
<evidence type="ECO:0000256" key="4">
    <source>
        <dbReference type="PROSITE-ProRule" id="PRU00339"/>
    </source>
</evidence>
<keyword evidence="1" id="KW-0677">Repeat</keyword>
<dbReference type="InterPro" id="IPR011990">
    <property type="entry name" value="TPR-like_helical_dom_sf"/>
</dbReference>
<dbReference type="InterPro" id="IPR044244">
    <property type="entry name" value="TTC27/Emw1"/>
</dbReference>
<sequence>MTTTEKLLEQFLIVSDSNLSVNDKFMFSIKETWESTILNTSCWSQLLPYLCEDERLVPFFESLSKEERKKYFKFGLHCIINFVQANFTGPALSMKADEFFKDAFFGKVDFRKQLSVNNEDINVNTKYPALLYTAKQIFKWCNIYPLLNLWWQWRTVMIHQHVLEELSQVLLSQADSLNNEISNLSLEGRLKAKFEIERAQLFNTFRTIFKSRIHLETAKSILGISYELQGKLGKRTKFQEKDLAQLMLHVTLNDDNAPTALKQEVPKNVTLEDDVRLDTIKYKEDSNAEMIIPELEQQALLASVQKMLISKPQDDLYYEEVKPFLDLLLTQNNTWTLRATILLIRCKLERNHKRTIERSLLQCEEICNCIKKETPHPLYRVNEIYATNFQPVWKTEAQLAEIMLNLGMIKASLDIYLQLQLWEEVIVCYTILQMRHKATEIIKQELEKNPTVKLWCLLGDATDDVSCYEKAWEMSKKRSSRAQRHWGQFYFSKKQYQQCIVHFEKSVSINPLQANVWLHYGFAALEIENWQAAATAYRRYTTLEPGNFEAWNNLAKAYIKLNNKRSAHQALLDAVKCNYDNWKVWDNLMVVSADIAHFSDIIRAYHRILDLKEKHLDIEVLRILVYGVCNNANDFEGHPASRLLQKTRELLGRITALFPGEGEAWELYATLAPDMHLRAQRLQRAIRGFMQSGWEKNPKNCQQVLSICHRLAELALSEEIKPTDALIHSIKLSLTSALTTIKRQNFQETLSTLLNEVESLLEKVIKKCKSANVDTKA</sequence>
<evidence type="ECO:0000313" key="6">
    <source>
        <dbReference type="Proteomes" id="UP000801492"/>
    </source>
</evidence>
<dbReference type="Pfam" id="PF13181">
    <property type="entry name" value="TPR_8"/>
    <property type="match status" value="1"/>
</dbReference>
<evidence type="ECO:0000256" key="3">
    <source>
        <dbReference type="ARBA" id="ARBA00024020"/>
    </source>
</evidence>
<organism evidence="5 6">
    <name type="scientific">Ignelater luminosus</name>
    <name type="common">Cucubano</name>
    <name type="synonym">Pyrophorus luminosus</name>
    <dbReference type="NCBI Taxonomy" id="2038154"/>
    <lineage>
        <taxon>Eukaryota</taxon>
        <taxon>Metazoa</taxon>
        <taxon>Ecdysozoa</taxon>
        <taxon>Arthropoda</taxon>
        <taxon>Hexapoda</taxon>
        <taxon>Insecta</taxon>
        <taxon>Pterygota</taxon>
        <taxon>Neoptera</taxon>
        <taxon>Endopterygota</taxon>
        <taxon>Coleoptera</taxon>
        <taxon>Polyphaga</taxon>
        <taxon>Elateriformia</taxon>
        <taxon>Elateroidea</taxon>
        <taxon>Elateridae</taxon>
        <taxon>Agrypninae</taxon>
        <taxon>Pyrophorini</taxon>
        <taxon>Ignelater</taxon>
    </lineage>
</organism>
<evidence type="ECO:0000256" key="2">
    <source>
        <dbReference type="ARBA" id="ARBA00022803"/>
    </source>
</evidence>
<keyword evidence="6" id="KW-1185">Reference proteome</keyword>
<keyword evidence="2 4" id="KW-0802">TPR repeat</keyword>
<feature type="repeat" description="TPR" evidence="4">
    <location>
        <begin position="480"/>
        <end position="513"/>
    </location>
</feature>
<dbReference type="OrthoDB" id="1936594at2759"/>
<dbReference type="PROSITE" id="PS50005">
    <property type="entry name" value="TPR"/>
    <property type="match status" value="2"/>
</dbReference>
<dbReference type="PANTHER" id="PTHR16193">
    <property type="entry name" value="TETRATRICOPEPTIDE REPEAT PROTEIN 27"/>
    <property type="match status" value="1"/>
</dbReference>
<evidence type="ECO:0008006" key="7">
    <source>
        <dbReference type="Google" id="ProtNLM"/>
    </source>
</evidence>
<dbReference type="InterPro" id="IPR019734">
    <property type="entry name" value="TPR_rpt"/>
</dbReference>
<dbReference type="EMBL" id="VTPC01090213">
    <property type="protein sequence ID" value="KAF2884216.1"/>
    <property type="molecule type" value="Genomic_DNA"/>
</dbReference>
<reference evidence="5" key="1">
    <citation type="submission" date="2019-08" db="EMBL/GenBank/DDBJ databases">
        <title>The genome of the North American firefly Photinus pyralis.</title>
        <authorList>
            <consortium name="Photinus pyralis genome working group"/>
            <person name="Fallon T.R."/>
            <person name="Sander Lower S.E."/>
            <person name="Weng J.-K."/>
        </authorList>
    </citation>
    <scope>NUCLEOTIDE SEQUENCE</scope>
    <source>
        <strain evidence="5">TRF0915ILg1</strain>
        <tissue evidence="5">Whole body</tissue>
    </source>
</reference>
<gene>
    <name evidence="5" type="ORF">ILUMI_21951</name>
</gene>
<comment type="caution">
    <text evidence="5">The sequence shown here is derived from an EMBL/GenBank/DDBJ whole genome shotgun (WGS) entry which is preliminary data.</text>
</comment>
<feature type="repeat" description="TPR" evidence="4">
    <location>
        <begin position="514"/>
        <end position="547"/>
    </location>
</feature>
<dbReference type="SUPFAM" id="SSF48452">
    <property type="entry name" value="TPR-like"/>
    <property type="match status" value="1"/>
</dbReference>
<evidence type="ECO:0000313" key="5">
    <source>
        <dbReference type="EMBL" id="KAF2884216.1"/>
    </source>
</evidence>
<name>A0A8K0CFF3_IGNLU</name>
<dbReference type="Proteomes" id="UP000801492">
    <property type="component" value="Unassembled WGS sequence"/>
</dbReference>
<comment type="similarity">
    <text evidence="3">Belongs to the TTC27 family.</text>
</comment>
<dbReference type="Gene3D" id="1.25.40.10">
    <property type="entry name" value="Tetratricopeptide repeat domain"/>
    <property type="match status" value="1"/>
</dbReference>
<dbReference type="AlphaFoldDB" id="A0A8K0CFF3"/>
<evidence type="ECO:0000256" key="1">
    <source>
        <dbReference type="ARBA" id="ARBA00022737"/>
    </source>
</evidence>
<protein>
    <recommendedName>
        <fullName evidence="7">Tetratricopeptide repeat protein 27</fullName>
    </recommendedName>
</protein>